<dbReference type="EMBL" id="RDQH01000334">
    <property type="protein sequence ID" value="RXH91433.1"/>
    <property type="molecule type" value="Genomic_DNA"/>
</dbReference>
<dbReference type="STRING" id="3750.A0A498JCA5"/>
<keyword evidence="4" id="KW-0539">Nucleus</keyword>
<feature type="transmembrane region" description="Helical" evidence="5">
    <location>
        <begin position="158"/>
        <end position="178"/>
    </location>
</feature>
<dbReference type="GO" id="GO:0005634">
    <property type="term" value="C:nucleus"/>
    <property type="evidence" value="ECO:0007669"/>
    <property type="project" value="UniProtKB-SubCell"/>
</dbReference>
<accession>A0A498JCA5</accession>
<dbReference type="GO" id="GO:0005737">
    <property type="term" value="C:cytoplasm"/>
    <property type="evidence" value="ECO:0007669"/>
    <property type="project" value="UniProtKB-SubCell"/>
</dbReference>
<comment type="subcellular location">
    <subcellularLocation>
        <location evidence="2">Cytoplasm</location>
    </subcellularLocation>
    <subcellularLocation>
        <location evidence="1">Nucleus</location>
    </subcellularLocation>
</comment>
<keyword evidence="3" id="KW-0963">Cytoplasm</keyword>
<gene>
    <name evidence="6" type="ORF">DVH24_020456</name>
</gene>
<evidence type="ECO:0000256" key="4">
    <source>
        <dbReference type="ARBA" id="ARBA00023242"/>
    </source>
</evidence>
<evidence type="ECO:0000256" key="2">
    <source>
        <dbReference type="ARBA" id="ARBA00004496"/>
    </source>
</evidence>
<keyword evidence="5" id="KW-1133">Transmembrane helix</keyword>
<evidence type="ECO:0000313" key="7">
    <source>
        <dbReference type="Proteomes" id="UP000290289"/>
    </source>
</evidence>
<dbReference type="InterPro" id="IPR044159">
    <property type="entry name" value="IQM"/>
</dbReference>
<dbReference type="Proteomes" id="UP000290289">
    <property type="component" value="Chromosome 8"/>
</dbReference>
<dbReference type="AlphaFoldDB" id="A0A498JCA5"/>
<name>A0A498JCA5_MALDO</name>
<dbReference type="PANTHER" id="PTHR31250">
    <property type="entry name" value="IQ DOMAIN-CONTAINING PROTEIN IQM3"/>
    <property type="match status" value="1"/>
</dbReference>
<dbReference type="PROSITE" id="PS50096">
    <property type="entry name" value="IQ"/>
    <property type="match status" value="1"/>
</dbReference>
<dbReference type="PANTHER" id="PTHR31250:SF27">
    <property type="entry name" value="IQ DOMAIN-CONTAINING PROTEIN IQM5"/>
    <property type="match status" value="1"/>
</dbReference>
<organism evidence="6 7">
    <name type="scientific">Malus domestica</name>
    <name type="common">Apple</name>
    <name type="synonym">Pyrus malus</name>
    <dbReference type="NCBI Taxonomy" id="3750"/>
    <lineage>
        <taxon>Eukaryota</taxon>
        <taxon>Viridiplantae</taxon>
        <taxon>Streptophyta</taxon>
        <taxon>Embryophyta</taxon>
        <taxon>Tracheophyta</taxon>
        <taxon>Spermatophyta</taxon>
        <taxon>Magnoliopsida</taxon>
        <taxon>eudicotyledons</taxon>
        <taxon>Gunneridae</taxon>
        <taxon>Pentapetalae</taxon>
        <taxon>rosids</taxon>
        <taxon>fabids</taxon>
        <taxon>Rosales</taxon>
        <taxon>Rosaceae</taxon>
        <taxon>Amygdaloideae</taxon>
        <taxon>Maleae</taxon>
        <taxon>Malus</taxon>
    </lineage>
</organism>
<proteinExistence type="predicted"/>
<comment type="caution">
    <text evidence="6">The sequence shown here is derived from an EMBL/GenBank/DDBJ whole genome shotgun (WGS) entry which is preliminary data.</text>
</comment>
<protein>
    <submittedName>
        <fullName evidence="6">Uncharacterized protein</fullName>
    </submittedName>
</protein>
<evidence type="ECO:0000256" key="5">
    <source>
        <dbReference type="SAM" id="Phobius"/>
    </source>
</evidence>
<reference evidence="6 7" key="1">
    <citation type="submission" date="2018-10" db="EMBL/GenBank/DDBJ databases">
        <title>A high-quality apple genome assembly.</title>
        <authorList>
            <person name="Hu J."/>
        </authorList>
    </citation>
    <scope>NUCLEOTIDE SEQUENCE [LARGE SCALE GENOMIC DNA]</scope>
    <source>
        <strain evidence="7">cv. HFTH1</strain>
        <tissue evidence="6">Young leaf</tissue>
    </source>
</reference>
<sequence length="374" mass="41862">YVCIVFNLRLVQYLKEIKEELGPLKVILFSSPPMDGNHETFLVSELDAAATKLQKVCKGYRTRCNLAEAAVVVEELWWKAVDFAALKQGSISFFDSEENETAVSRWTWSRTRAAKIGKGLCKDEKPQILAPQYWLEAIDLLHRCGDNLQLYREIWSDCIFGCFVFILLLLASSFVYGLDVGEDKDINLENCPRIDLQQRQILSIQNPWLILFHFLLQSERGTYKVIVQNGKLMHRQTGILVNTIEGSEFIFVLSTSRDLYVRPKKEGVLQHSSFLSGGAATATGRLVAHNGVLEMCATDDDKGSFKFPYEESSPEIKAANPDGPKINGSDGSIPTDHQMRVWVPIQAMQTDQYLTCPGVCLASAHEGLGHALGV</sequence>
<evidence type="ECO:0000256" key="3">
    <source>
        <dbReference type="ARBA" id="ARBA00022490"/>
    </source>
</evidence>
<evidence type="ECO:0000313" key="6">
    <source>
        <dbReference type="EMBL" id="RXH91433.1"/>
    </source>
</evidence>
<evidence type="ECO:0000256" key="1">
    <source>
        <dbReference type="ARBA" id="ARBA00004123"/>
    </source>
</evidence>
<feature type="non-terminal residue" evidence="6">
    <location>
        <position position="1"/>
    </location>
</feature>
<keyword evidence="5" id="KW-0812">Transmembrane</keyword>
<keyword evidence="7" id="KW-1185">Reference proteome</keyword>
<keyword evidence="5" id="KW-0472">Membrane</keyword>